<accession>A0A9Q1KTU1</accession>
<evidence type="ECO:0000313" key="1">
    <source>
        <dbReference type="EMBL" id="KAJ8449735.1"/>
    </source>
</evidence>
<evidence type="ECO:0000313" key="2">
    <source>
        <dbReference type="Proteomes" id="UP001153076"/>
    </source>
</evidence>
<name>A0A9Q1KTU1_9CARY</name>
<reference evidence="1" key="1">
    <citation type="submission" date="2022-04" db="EMBL/GenBank/DDBJ databases">
        <title>Carnegiea gigantea Genome sequencing and assembly v2.</title>
        <authorList>
            <person name="Copetti D."/>
            <person name="Sanderson M.J."/>
            <person name="Burquez A."/>
            <person name="Wojciechowski M.F."/>
        </authorList>
    </citation>
    <scope>NUCLEOTIDE SEQUENCE</scope>
    <source>
        <strain evidence="1">SGP5-SGP5p</strain>
        <tissue evidence="1">Aerial part</tissue>
    </source>
</reference>
<keyword evidence="2" id="KW-1185">Reference proteome</keyword>
<protein>
    <submittedName>
        <fullName evidence="1">Uncharacterized protein</fullName>
    </submittedName>
</protein>
<dbReference type="EMBL" id="JAKOGI010000019">
    <property type="protein sequence ID" value="KAJ8449735.1"/>
    <property type="molecule type" value="Genomic_DNA"/>
</dbReference>
<organism evidence="1 2">
    <name type="scientific">Carnegiea gigantea</name>
    <dbReference type="NCBI Taxonomy" id="171969"/>
    <lineage>
        <taxon>Eukaryota</taxon>
        <taxon>Viridiplantae</taxon>
        <taxon>Streptophyta</taxon>
        <taxon>Embryophyta</taxon>
        <taxon>Tracheophyta</taxon>
        <taxon>Spermatophyta</taxon>
        <taxon>Magnoliopsida</taxon>
        <taxon>eudicotyledons</taxon>
        <taxon>Gunneridae</taxon>
        <taxon>Pentapetalae</taxon>
        <taxon>Caryophyllales</taxon>
        <taxon>Cactineae</taxon>
        <taxon>Cactaceae</taxon>
        <taxon>Cactoideae</taxon>
        <taxon>Echinocereeae</taxon>
        <taxon>Carnegiea</taxon>
    </lineage>
</organism>
<gene>
    <name evidence="1" type="ORF">Cgig2_001391</name>
</gene>
<sequence>MFIYILFEDCHFRILVLFVPADLKKLSTGFMRLKEGGTRALLVLSPHLFGTSSQLDYPLSSASLFHPAPDTLYSAKDTFRSPPFLLKQMLNRLFFSIIFCSPSELQIGETLLMAQVCLLGLIWACNIFKFRSFNVCNFSRESIVSGSCFMGVSERSSMVCSILLTRLIFIIVASWNEEEPDPLGPGCEGSPSFRAFVVISLAISSVWLRHCLRSSSHFLTAGSDACFSSASTAASISDSRSLARDASKS</sequence>
<proteinExistence type="predicted"/>
<dbReference type="Proteomes" id="UP001153076">
    <property type="component" value="Unassembled WGS sequence"/>
</dbReference>
<dbReference type="AlphaFoldDB" id="A0A9Q1KTU1"/>
<comment type="caution">
    <text evidence="1">The sequence shown here is derived from an EMBL/GenBank/DDBJ whole genome shotgun (WGS) entry which is preliminary data.</text>
</comment>